<comment type="pathway">
    <text evidence="5">Polyol metabolism; myo-inositol biosynthesis; myo-inositol from D-glucose 6-phosphate: step 2/2.</text>
</comment>
<feature type="binding site" evidence="4">
    <location>
        <position position="307"/>
    </location>
    <ligand>
        <name>Mg(2+)</name>
        <dbReference type="ChEBI" id="CHEBI:18420"/>
        <label>1</label>
        <note>catalytic</note>
    </ligand>
</feature>
<dbReference type="EC" id="3.1.3.25" evidence="5"/>
<name>A0A9W9H1I3_9EURO</name>
<dbReference type="PANTHER" id="PTHR20854">
    <property type="entry name" value="INOSITOL MONOPHOSPHATASE"/>
    <property type="match status" value="1"/>
</dbReference>
<dbReference type="CDD" id="cd01639">
    <property type="entry name" value="IMPase"/>
    <property type="match status" value="1"/>
</dbReference>
<evidence type="ECO:0000256" key="3">
    <source>
        <dbReference type="ARBA" id="ARBA00022842"/>
    </source>
</evidence>
<dbReference type="EMBL" id="JAPQKL010000004">
    <property type="protein sequence ID" value="KAJ5135740.1"/>
    <property type="molecule type" value="Genomic_DNA"/>
</dbReference>
<organism evidence="6 7">
    <name type="scientific">Penicillium bovifimosum</name>
    <dbReference type="NCBI Taxonomy" id="126998"/>
    <lineage>
        <taxon>Eukaryota</taxon>
        <taxon>Fungi</taxon>
        <taxon>Dikarya</taxon>
        <taxon>Ascomycota</taxon>
        <taxon>Pezizomycotina</taxon>
        <taxon>Eurotiomycetes</taxon>
        <taxon>Eurotiomycetidae</taxon>
        <taxon>Eurotiales</taxon>
        <taxon>Aspergillaceae</taxon>
        <taxon>Penicillium</taxon>
    </lineage>
</organism>
<dbReference type="Gene3D" id="3.40.190.80">
    <property type="match status" value="1"/>
</dbReference>
<evidence type="ECO:0000313" key="6">
    <source>
        <dbReference type="EMBL" id="KAJ5135740.1"/>
    </source>
</evidence>
<dbReference type="GO" id="GO:0008934">
    <property type="term" value="F:inositol monophosphate 1-phosphatase activity"/>
    <property type="evidence" value="ECO:0007669"/>
    <property type="project" value="InterPro"/>
</dbReference>
<evidence type="ECO:0000256" key="2">
    <source>
        <dbReference type="ARBA" id="ARBA00022723"/>
    </source>
</evidence>
<dbReference type="FunFam" id="3.40.190.80:FF:000019">
    <property type="entry name" value="Inositol-1-monophosphatase"/>
    <property type="match status" value="1"/>
</dbReference>
<evidence type="ECO:0000256" key="1">
    <source>
        <dbReference type="ARBA" id="ARBA00009759"/>
    </source>
</evidence>
<keyword evidence="7" id="KW-1185">Reference proteome</keyword>
<comment type="catalytic activity">
    <reaction evidence="5">
        <text>a myo-inositol phosphate + H2O = myo-inositol + phosphate</text>
        <dbReference type="Rhea" id="RHEA:24056"/>
        <dbReference type="ChEBI" id="CHEBI:15377"/>
        <dbReference type="ChEBI" id="CHEBI:17268"/>
        <dbReference type="ChEBI" id="CHEBI:43474"/>
        <dbReference type="ChEBI" id="CHEBI:84139"/>
        <dbReference type="EC" id="3.1.3.25"/>
    </reaction>
</comment>
<dbReference type="InterPro" id="IPR020550">
    <property type="entry name" value="Inositol_monophosphatase_CS"/>
</dbReference>
<gene>
    <name evidence="6" type="ORF">N7515_005018</name>
</gene>
<dbReference type="GO" id="GO:0006020">
    <property type="term" value="P:inositol metabolic process"/>
    <property type="evidence" value="ECO:0007669"/>
    <property type="project" value="TreeGrafter"/>
</dbReference>
<comment type="caution">
    <text evidence="6">The sequence shown here is derived from an EMBL/GenBank/DDBJ whole genome shotgun (WGS) entry which is preliminary data.</text>
</comment>
<dbReference type="Gene3D" id="3.30.540.10">
    <property type="entry name" value="Fructose-1,6-Bisphosphatase, subunit A, domain 1"/>
    <property type="match status" value="1"/>
</dbReference>
<dbReference type="GO" id="GO:0046872">
    <property type="term" value="F:metal ion binding"/>
    <property type="evidence" value="ECO:0007669"/>
    <property type="project" value="UniProtKB-KW"/>
</dbReference>
<dbReference type="PANTHER" id="PTHR20854:SF39">
    <property type="entry name" value="PROTEIN QUTG"/>
    <property type="match status" value="1"/>
</dbReference>
<proteinExistence type="inferred from homology"/>
<dbReference type="InterPro" id="IPR000760">
    <property type="entry name" value="Inositol_monophosphatase-like"/>
</dbReference>
<dbReference type="GO" id="GO:0046854">
    <property type="term" value="P:phosphatidylinositol phosphate biosynthetic process"/>
    <property type="evidence" value="ECO:0007669"/>
    <property type="project" value="InterPro"/>
</dbReference>
<dbReference type="SUPFAM" id="SSF56655">
    <property type="entry name" value="Carbohydrate phosphatase"/>
    <property type="match status" value="1"/>
</dbReference>
<reference evidence="6" key="2">
    <citation type="journal article" date="2023" name="IMA Fungus">
        <title>Comparative genomic study of the Penicillium genus elucidates a diverse pangenome and 15 lateral gene transfer events.</title>
        <authorList>
            <person name="Petersen C."/>
            <person name="Sorensen T."/>
            <person name="Nielsen M.R."/>
            <person name="Sondergaard T.E."/>
            <person name="Sorensen J.L."/>
            <person name="Fitzpatrick D.A."/>
            <person name="Frisvad J.C."/>
            <person name="Nielsen K.L."/>
        </authorList>
    </citation>
    <scope>NUCLEOTIDE SEQUENCE</scope>
    <source>
        <strain evidence="6">IBT 22155</strain>
    </source>
</reference>
<keyword evidence="3 4" id="KW-0460">Magnesium</keyword>
<evidence type="ECO:0000313" key="7">
    <source>
        <dbReference type="Proteomes" id="UP001149079"/>
    </source>
</evidence>
<keyword evidence="5" id="KW-0378">Hydrolase</keyword>
<keyword evidence="2 4" id="KW-0479">Metal-binding</keyword>
<dbReference type="GeneID" id="81404932"/>
<accession>A0A9W9H1I3</accession>
<evidence type="ECO:0000256" key="4">
    <source>
        <dbReference type="PIRSR" id="PIRSR600760-2"/>
    </source>
</evidence>
<evidence type="ECO:0000256" key="5">
    <source>
        <dbReference type="RuleBase" id="RU364068"/>
    </source>
</evidence>
<dbReference type="InterPro" id="IPR033942">
    <property type="entry name" value="IMPase"/>
</dbReference>
<dbReference type="RefSeq" id="XP_056522712.1">
    <property type="nucleotide sequence ID" value="XM_056665762.1"/>
</dbReference>
<comment type="cofactor">
    <cofactor evidence="4 5">
        <name>Mg(2+)</name>
        <dbReference type="ChEBI" id="CHEBI:18420"/>
    </cofactor>
</comment>
<dbReference type="PROSITE" id="PS00630">
    <property type="entry name" value="IMP_2"/>
    <property type="match status" value="1"/>
</dbReference>
<dbReference type="OrthoDB" id="10254945at2759"/>
<dbReference type="AlphaFoldDB" id="A0A9W9H1I3"/>
<reference evidence="6" key="1">
    <citation type="submission" date="2022-11" db="EMBL/GenBank/DDBJ databases">
        <authorList>
            <person name="Petersen C."/>
        </authorList>
    </citation>
    <scope>NUCLEOTIDE SEQUENCE</scope>
    <source>
        <strain evidence="6">IBT 22155</strain>
    </source>
</reference>
<dbReference type="GO" id="GO:0007165">
    <property type="term" value="P:signal transduction"/>
    <property type="evidence" value="ECO:0007669"/>
    <property type="project" value="TreeGrafter"/>
</dbReference>
<dbReference type="Pfam" id="PF00459">
    <property type="entry name" value="Inositol_P"/>
    <property type="match status" value="2"/>
</dbReference>
<dbReference type="Proteomes" id="UP001149079">
    <property type="component" value="Unassembled WGS sequence"/>
</dbReference>
<sequence length="385" mass="42881">MTVAPLSQDELDEIYAFAVDLGRKAGNLLMERVDQRISGANGDSNTFEEKENAVDIVTQTDEDVEVFIRGALESRYPTHKYVISLRQVAAKLTEFPRRFLGEEAYAKGQSRDYLIDEQPTWCIDPLDGKLAPPQTLPSPNYQYKRGNVHHKRHKVTPPNPGTVNYTHIFPMFCVSIGFIVQHKPIIGVIYAPFTNQLWSACSGRGAWLNETRRLPLIHNPIPPMPANAPSQCIFSCEWGKDRRDIPDGNMHRKIESFVNMAAEVGGRDGKGAMVHGMRSLGSATLDLAYVAMGSFDIWWEGGCWEWDIAAGAAILLEAGGLMTTANPPQDVDTAPIEDVRLGSRLYLAIRPAGPSATETGRETQERTAREVWRRVRTLDYSRPGA</sequence>
<dbReference type="PRINTS" id="PR00377">
    <property type="entry name" value="IMPHPHTASES"/>
</dbReference>
<comment type="similarity">
    <text evidence="1 5">Belongs to the inositol monophosphatase superfamily.</text>
</comment>
<protein>
    <recommendedName>
        <fullName evidence="5">Inositol-1-monophosphatase</fullName>
        <ecNumber evidence="5">3.1.3.25</ecNumber>
    </recommendedName>
</protein>